<dbReference type="EMBL" id="DRIG01000029">
    <property type="protein sequence ID" value="HEC77988.1"/>
    <property type="molecule type" value="Genomic_DNA"/>
</dbReference>
<evidence type="ECO:0000313" key="1">
    <source>
        <dbReference type="EMBL" id="HEC77988.1"/>
    </source>
</evidence>
<dbReference type="Pfam" id="PF22478">
    <property type="entry name" value="DUF6982"/>
    <property type="match status" value="1"/>
</dbReference>
<comment type="caution">
    <text evidence="1">The sequence shown here is derived from an EMBL/GenBank/DDBJ whole genome shotgun (WGS) entry which is preliminary data.</text>
</comment>
<reference evidence="1" key="1">
    <citation type="journal article" date="2020" name="mSystems">
        <title>Genome- and Community-Level Interaction Insights into Carbon Utilization and Element Cycling Functions of Hydrothermarchaeota in Hydrothermal Sediment.</title>
        <authorList>
            <person name="Zhou Z."/>
            <person name="Liu Y."/>
            <person name="Xu W."/>
            <person name="Pan J."/>
            <person name="Luo Z.H."/>
            <person name="Li M."/>
        </authorList>
    </citation>
    <scope>NUCLEOTIDE SEQUENCE</scope>
    <source>
        <strain evidence="1">HyVt-388</strain>
    </source>
</reference>
<protein>
    <submittedName>
        <fullName evidence="1">Uncharacterized protein</fullName>
    </submittedName>
</protein>
<gene>
    <name evidence="1" type="ORF">ENI34_02455</name>
</gene>
<dbReference type="InterPro" id="IPR054251">
    <property type="entry name" value="DUF6982"/>
</dbReference>
<dbReference type="Proteomes" id="UP000885826">
    <property type="component" value="Unassembled WGS sequence"/>
</dbReference>
<proteinExistence type="predicted"/>
<organism evidence="1 2">
    <name type="scientific">candidate division WOR-3 bacterium</name>
    <dbReference type="NCBI Taxonomy" id="2052148"/>
    <lineage>
        <taxon>Bacteria</taxon>
        <taxon>Bacteria division WOR-3</taxon>
    </lineage>
</organism>
<dbReference type="AlphaFoldDB" id="A0A9C9EKY9"/>
<sequence>MPNKVVVRYLDGEVKRGYTTDFQPGKDVFHLVVKEDGGDRSIAVKMAALKAVFFVKELGGLDKSRPVVKRTFDQVKDQKLIGKKVKVEFVDGEVLYGLTLGYSPQRRGFFFTPIDPESNNERIFAVLSAVKDIRFYE</sequence>
<accession>A0A9C9EKY9</accession>
<name>A0A9C9EKY9_UNCW3</name>
<evidence type="ECO:0000313" key="2">
    <source>
        <dbReference type="Proteomes" id="UP000885826"/>
    </source>
</evidence>